<evidence type="ECO:0000256" key="12">
    <source>
        <dbReference type="ARBA" id="ARBA00038416"/>
    </source>
</evidence>
<comment type="subunit">
    <text evidence="3">The complex is composed of two ATP-binding proteins (GsiA), two transmembrane proteins (GsiC and GsiD) and a solute-binding protein (GsiB).</text>
</comment>
<comment type="similarity">
    <text evidence="12">Belongs to the ABC transporter superfamily. Glutathione importer (TC 3.A.1.5.11) family.</text>
</comment>
<dbReference type="GO" id="GO:0055085">
    <property type="term" value="P:transmembrane transport"/>
    <property type="evidence" value="ECO:0007669"/>
    <property type="project" value="UniProtKB-ARBA"/>
</dbReference>
<protein>
    <recommendedName>
        <fullName evidence="14">Glutathione import ATP-binding protein GsiA</fullName>
        <ecNumber evidence="13">7.4.2.10</ecNumber>
    </recommendedName>
</protein>
<keyword evidence="8 17" id="KW-0067">ATP-binding</keyword>
<evidence type="ECO:0000256" key="5">
    <source>
        <dbReference type="ARBA" id="ARBA00022475"/>
    </source>
</evidence>
<dbReference type="InterPro" id="IPR017871">
    <property type="entry name" value="ABC_transporter-like_CS"/>
</dbReference>
<reference evidence="17" key="1">
    <citation type="submission" date="2020-11" db="EMBL/GenBank/DDBJ databases">
        <authorList>
            <person name="Kim M.K."/>
        </authorList>
    </citation>
    <scope>NUCLEOTIDE SEQUENCE</scope>
    <source>
        <strain evidence="17">BT350</strain>
    </source>
</reference>
<dbReference type="GO" id="GO:0005886">
    <property type="term" value="C:plasma membrane"/>
    <property type="evidence" value="ECO:0007669"/>
    <property type="project" value="UniProtKB-SubCell"/>
</dbReference>
<dbReference type="InterPro" id="IPR003439">
    <property type="entry name" value="ABC_transporter-like_ATP-bd"/>
</dbReference>
<dbReference type="Pfam" id="PF00005">
    <property type="entry name" value="ABC_tran"/>
    <property type="match status" value="1"/>
</dbReference>
<accession>A0A931BMP3</accession>
<keyword evidence="9" id="KW-1278">Translocase</keyword>
<evidence type="ECO:0000256" key="3">
    <source>
        <dbReference type="ARBA" id="ARBA00011469"/>
    </source>
</evidence>
<sequence>MAAVEVRRLAVSFDRSGASVAAVRDTTFSVFQGESFGLVGPSGCGKSTVLRVIAGLQRDWTGRVAVHGTELVPRARMTGQLRRDIQMVFQDPYASLHPRHRISRALGEPLQVNGESQVKERVAEVLSQVGLDPTMARRYPHELSGGQRQRVAIARALLLRPKLLLLDEPTSALDVSVQAEILNLLSDLKVTHGMTLILVSHDPDVIAHMCSRAVRMADGAIQEVLDRTRLSHYA</sequence>
<evidence type="ECO:0000256" key="8">
    <source>
        <dbReference type="ARBA" id="ARBA00022840"/>
    </source>
</evidence>
<comment type="function">
    <text evidence="11">Part of the ABC transporter complex GsiABCD involved in glutathione import. Responsible for energy coupling to the transport system.</text>
</comment>
<dbReference type="PROSITE" id="PS50893">
    <property type="entry name" value="ABC_TRANSPORTER_2"/>
    <property type="match status" value="1"/>
</dbReference>
<evidence type="ECO:0000313" key="18">
    <source>
        <dbReference type="Proteomes" id="UP000599312"/>
    </source>
</evidence>
<dbReference type="AlphaFoldDB" id="A0A931BMP3"/>
<dbReference type="InterPro" id="IPR003593">
    <property type="entry name" value="AAA+_ATPase"/>
</dbReference>
<dbReference type="InterPro" id="IPR050319">
    <property type="entry name" value="ABC_transp_ATP-bind"/>
</dbReference>
<evidence type="ECO:0000256" key="6">
    <source>
        <dbReference type="ARBA" id="ARBA00022519"/>
    </source>
</evidence>
<comment type="caution">
    <text evidence="17">The sequence shown here is derived from an EMBL/GenBank/DDBJ whole genome shotgun (WGS) entry which is preliminary data.</text>
</comment>
<evidence type="ECO:0000313" key="17">
    <source>
        <dbReference type="EMBL" id="MBF9233922.1"/>
    </source>
</evidence>
<evidence type="ECO:0000259" key="16">
    <source>
        <dbReference type="PROSITE" id="PS50893"/>
    </source>
</evidence>
<comment type="subcellular location">
    <subcellularLocation>
        <location evidence="2">Cell inner membrane</location>
    </subcellularLocation>
    <subcellularLocation>
        <location evidence="1">Membrane</location>
        <topology evidence="1">Peripheral membrane protein</topology>
    </subcellularLocation>
</comment>
<keyword evidence="4" id="KW-0813">Transport</keyword>
<dbReference type="GO" id="GO:0005524">
    <property type="term" value="F:ATP binding"/>
    <property type="evidence" value="ECO:0007669"/>
    <property type="project" value="UniProtKB-KW"/>
</dbReference>
<dbReference type="SMART" id="SM00382">
    <property type="entry name" value="AAA"/>
    <property type="match status" value="1"/>
</dbReference>
<evidence type="ECO:0000256" key="4">
    <source>
        <dbReference type="ARBA" id="ARBA00022448"/>
    </source>
</evidence>
<organism evidence="17 18">
    <name type="scientific">Microvirga alba</name>
    <dbReference type="NCBI Taxonomy" id="2791025"/>
    <lineage>
        <taxon>Bacteria</taxon>
        <taxon>Pseudomonadati</taxon>
        <taxon>Pseudomonadota</taxon>
        <taxon>Alphaproteobacteria</taxon>
        <taxon>Hyphomicrobiales</taxon>
        <taxon>Methylobacteriaceae</taxon>
        <taxon>Microvirga</taxon>
    </lineage>
</organism>
<evidence type="ECO:0000256" key="2">
    <source>
        <dbReference type="ARBA" id="ARBA00004533"/>
    </source>
</evidence>
<dbReference type="PANTHER" id="PTHR43776:SF15">
    <property type="entry name" value="GLUTATHIONE IMPORT ATP-BINDING PROTEIN GSIA"/>
    <property type="match status" value="1"/>
</dbReference>
<evidence type="ECO:0000256" key="9">
    <source>
        <dbReference type="ARBA" id="ARBA00022967"/>
    </source>
</evidence>
<evidence type="ECO:0000256" key="1">
    <source>
        <dbReference type="ARBA" id="ARBA00004170"/>
    </source>
</evidence>
<dbReference type="InterPro" id="IPR027417">
    <property type="entry name" value="P-loop_NTPase"/>
</dbReference>
<dbReference type="Gene3D" id="3.40.50.300">
    <property type="entry name" value="P-loop containing nucleotide triphosphate hydrolases"/>
    <property type="match status" value="1"/>
</dbReference>
<name>A0A931BMP3_9HYPH</name>
<dbReference type="CDD" id="cd03257">
    <property type="entry name" value="ABC_NikE_OppD_transporters"/>
    <property type="match status" value="1"/>
</dbReference>
<dbReference type="EMBL" id="JADQDO010000004">
    <property type="protein sequence ID" value="MBF9233922.1"/>
    <property type="molecule type" value="Genomic_DNA"/>
</dbReference>
<dbReference type="EC" id="7.4.2.10" evidence="13"/>
<keyword evidence="10" id="KW-0472">Membrane</keyword>
<evidence type="ECO:0000256" key="14">
    <source>
        <dbReference type="ARBA" id="ARBA00041187"/>
    </source>
</evidence>
<keyword evidence="18" id="KW-1185">Reference proteome</keyword>
<evidence type="ECO:0000256" key="11">
    <source>
        <dbReference type="ARBA" id="ARBA00037530"/>
    </source>
</evidence>
<proteinExistence type="inferred from homology"/>
<feature type="domain" description="ABC transporter" evidence="16">
    <location>
        <begin position="6"/>
        <end position="234"/>
    </location>
</feature>
<dbReference type="Proteomes" id="UP000599312">
    <property type="component" value="Unassembled WGS sequence"/>
</dbReference>
<keyword evidence="7" id="KW-0547">Nucleotide-binding</keyword>
<dbReference type="PANTHER" id="PTHR43776">
    <property type="entry name" value="TRANSPORT ATP-BINDING PROTEIN"/>
    <property type="match status" value="1"/>
</dbReference>
<gene>
    <name evidence="17" type="ORF">I2H38_11090</name>
</gene>
<evidence type="ECO:0000256" key="13">
    <source>
        <dbReference type="ARBA" id="ARBA00039050"/>
    </source>
</evidence>
<dbReference type="PROSITE" id="PS00211">
    <property type="entry name" value="ABC_TRANSPORTER_1"/>
    <property type="match status" value="1"/>
</dbReference>
<evidence type="ECO:0000256" key="7">
    <source>
        <dbReference type="ARBA" id="ARBA00022741"/>
    </source>
</evidence>
<comment type="catalytic activity">
    <reaction evidence="15">
        <text>glutathione(out) + ATP + H2O = glutathione(in) + ADP + phosphate + H(+)</text>
        <dbReference type="Rhea" id="RHEA:29791"/>
        <dbReference type="ChEBI" id="CHEBI:15377"/>
        <dbReference type="ChEBI" id="CHEBI:15378"/>
        <dbReference type="ChEBI" id="CHEBI:30616"/>
        <dbReference type="ChEBI" id="CHEBI:43474"/>
        <dbReference type="ChEBI" id="CHEBI:57925"/>
        <dbReference type="ChEBI" id="CHEBI:456216"/>
        <dbReference type="EC" id="7.4.2.10"/>
    </reaction>
</comment>
<evidence type="ECO:0000256" key="10">
    <source>
        <dbReference type="ARBA" id="ARBA00023136"/>
    </source>
</evidence>
<dbReference type="GO" id="GO:0016887">
    <property type="term" value="F:ATP hydrolysis activity"/>
    <property type="evidence" value="ECO:0007669"/>
    <property type="project" value="InterPro"/>
</dbReference>
<evidence type="ECO:0000256" key="15">
    <source>
        <dbReference type="ARBA" id="ARBA00047640"/>
    </source>
</evidence>
<keyword evidence="6" id="KW-0997">Cell inner membrane</keyword>
<keyword evidence="5" id="KW-1003">Cell membrane</keyword>
<dbReference type="SUPFAM" id="SSF52540">
    <property type="entry name" value="P-loop containing nucleoside triphosphate hydrolases"/>
    <property type="match status" value="1"/>
</dbReference>